<evidence type="ECO:0000313" key="1">
    <source>
        <dbReference type="EMBL" id="KAJ0044777.1"/>
    </source>
</evidence>
<reference evidence="2" key="1">
    <citation type="journal article" date="2023" name="G3 (Bethesda)">
        <title>Genome assembly and association tests identify interacting loci associated with vigor, precocity, and sex in interspecific pistachio rootstocks.</title>
        <authorList>
            <person name="Palmer W."/>
            <person name="Jacygrad E."/>
            <person name="Sagayaradj S."/>
            <person name="Cavanaugh K."/>
            <person name="Han R."/>
            <person name="Bertier L."/>
            <person name="Beede B."/>
            <person name="Kafkas S."/>
            <person name="Golino D."/>
            <person name="Preece J."/>
            <person name="Michelmore R."/>
        </authorList>
    </citation>
    <scope>NUCLEOTIDE SEQUENCE [LARGE SCALE GENOMIC DNA]</scope>
</reference>
<accession>A0ACC0Z0I7</accession>
<dbReference type="Proteomes" id="UP001163603">
    <property type="component" value="Chromosome 3"/>
</dbReference>
<evidence type="ECO:0000313" key="2">
    <source>
        <dbReference type="Proteomes" id="UP001163603"/>
    </source>
</evidence>
<keyword evidence="2" id="KW-1185">Reference proteome</keyword>
<gene>
    <name evidence="1" type="ORF">Pint_06557</name>
</gene>
<organism evidence="1 2">
    <name type="scientific">Pistacia integerrima</name>
    <dbReference type="NCBI Taxonomy" id="434235"/>
    <lineage>
        <taxon>Eukaryota</taxon>
        <taxon>Viridiplantae</taxon>
        <taxon>Streptophyta</taxon>
        <taxon>Embryophyta</taxon>
        <taxon>Tracheophyta</taxon>
        <taxon>Spermatophyta</taxon>
        <taxon>Magnoliopsida</taxon>
        <taxon>eudicotyledons</taxon>
        <taxon>Gunneridae</taxon>
        <taxon>Pentapetalae</taxon>
        <taxon>rosids</taxon>
        <taxon>malvids</taxon>
        <taxon>Sapindales</taxon>
        <taxon>Anacardiaceae</taxon>
        <taxon>Pistacia</taxon>
    </lineage>
</organism>
<comment type="caution">
    <text evidence="1">The sequence shown here is derived from an EMBL/GenBank/DDBJ whole genome shotgun (WGS) entry which is preliminary data.</text>
</comment>
<sequence>MKGVDSSEDAEKTCKSTKGESSSDSSVEESEKKGGSGSARQYHRSKTPRLRWTPELHLCFVHAVERLGGQERATPKLVLQFMNIKGLSIAHVKSHLQMYRNKKIDDPNQVMTEQGLVLEGGDQIYNLSQLPMLQSFNNRRPSSSISYGDSSWRGHENQSHGCNMFGKNAVERAAKHGLYNSVAERLLGSRNDKSISNDRMNHKSNSWQMTEELRSGIKRKSLDPECDDNIDLNLSLKVKSNSDIHEGVLLDENGNYNLELGDEVDSSLSLSLSSSSSSKLSCRLKEGDRDLMKTHHEGTASTLDLTL</sequence>
<name>A0ACC0Z0I7_9ROSI</name>
<protein>
    <submittedName>
        <fullName evidence="1">Uncharacterized protein</fullName>
    </submittedName>
</protein>
<dbReference type="EMBL" id="CM047738">
    <property type="protein sequence ID" value="KAJ0044777.1"/>
    <property type="molecule type" value="Genomic_DNA"/>
</dbReference>
<proteinExistence type="predicted"/>